<keyword evidence="1" id="KW-0560">Oxidoreductase</keyword>
<dbReference type="InterPro" id="IPR000683">
    <property type="entry name" value="Gfo/Idh/MocA-like_OxRdtase_N"/>
</dbReference>
<gene>
    <name evidence="4" type="ORF">HLB09_06845</name>
</gene>
<dbReference type="RefSeq" id="WP_171202644.1">
    <property type="nucleotide sequence ID" value="NZ_BAAANP010000019.1"/>
</dbReference>
<dbReference type="Pfam" id="PF01408">
    <property type="entry name" value="GFO_IDH_MocA"/>
    <property type="match status" value="1"/>
</dbReference>
<keyword evidence="5" id="KW-1185">Reference proteome</keyword>
<dbReference type="Proteomes" id="UP000555552">
    <property type="component" value="Unassembled WGS sequence"/>
</dbReference>
<dbReference type="Pfam" id="PF22725">
    <property type="entry name" value="GFO_IDH_MocA_C3"/>
    <property type="match status" value="1"/>
</dbReference>
<sequence>MSAPASGAARTGPVVVGLIGAGTISRQYLGNLTAFPDLDVRWVADLDVERAAERAAEFDVPRSGTVAELLADDEVEVVVNLTIPAVHVEVGLQIVAAGKHVWGEKPLALDLEGGRRLLEAARAAGLRAASAPDTFLGAGLQTTRRVLESGRVGAPLSALVLFQGPGPESWHPDPAFLFAEGAGPLFDIGPYYLTALVQLLGPIKRVSATSSVARPVRTIGSGPKAGQQFDVTVATHVSALYEFAGGASAVAVFSFDSAVKRTQLEVAGSEGTLVVPDPNTFDGEVGVHRLDEDLVAEPAVGATTTRGTGVLELARAIRAGVPERASGDLALHVLDAMVSTTRAATDGAPVELTTTVDVAPALPEDFDPTARTLTP</sequence>
<dbReference type="AlphaFoldDB" id="A0A849BPQ6"/>
<dbReference type="Gene3D" id="3.30.360.10">
    <property type="entry name" value="Dihydrodipicolinate Reductase, domain 2"/>
    <property type="match status" value="1"/>
</dbReference>
<dbReference type="PANTHER" id="PTHR43818">
    <property type="entry name" value="BCDNA.GH03377"/>
    <property type="match status" value="1"/>
</dbReference>
<protein>
    <submittedName>
        <fullName evidence="4">Gfo/Idh/MocA family oxidoreductase</fullName>
    </submittedName>
</protein>
<dbReference type="InterPro" id="IPR055170">
    <property type="entry name" value="GFO_IDH_MocA-like_dom"/>
</dbReference>
<reference evidence="4 5" key="1">
    <citation type="submission" date="2020-05" db="EMBL/GenBank/DDBJ databases">
        <title>MicrobeNet Type strains.</title>
        <authorList>
            <person name="Nicholson A.C."/>
        </authorList>
    </citation>
    <scope>NUCLEOTIDE SEQUENCE [LARGE SCALE GENOMIC DNA]</scope>
    <source>
        <strain evidence="4 5">JCM 14547</strain>
    </source>
</reference>
<dbReference type="GO" id="GO:0000166">
    <property type="term" value="F:nucleotide binding"/>
    <property type="evidence" value="ECO:0007669"/>
    <property type="project" value="InterPro"/>
</dbReference>
<dbReference type="EMBL" id="JABEMA010000071">
    <property type="protein sequence ID" value="NNH22812.1"/>
    <property type="molecule type" value="Genomic_DNA"/>
</dbReference>
<dbReference type="Gene3D" id="3.40.50.720">
    <property type="entry name" value="NAD(P)-binding Rossmann-like Domain"/>
    <property type="match status" value="1"/>
</dbReference>
<name>A0A849BPQ6_9ACTN</name>
<dbReference type="InterPro" id="IPR036291">
    <property type="entry name" value="NAD(P)-bd_dom_sf"/>
</dbReference>
<organism evidence="4 5">
    <name type="scientific">Pseudokineococcus marinus</name>
    <dbReference type="NCBI Taxonomy" id="351215"/>
    <lineage>
        <taxon>Bacteria</taxon>
        <taxon>Bacillati</taxon>
        <taxon>Actinomycetota</taxon>
        <taxon>Actinomycetes</taxon>
        <taxon>Kineosporiales</taxon>
        <taxon>Kineosporiaceae</taxon>
        <taxon>Pseudokineococcus</taxon>
    </lineage>
</organism>
<evidence type="ECO:0000256" key="1">
    <source>
        <dbReference type="ARBA" id="ARBA00023002"/>
    </source>
</evidence>
<dbReference type="PANTHER" id="PTHR43818:SF11">
    <property type="entry name" value="BCDNA.GH03377"/>
    <property type="match status" value="1"/>
</dbReference>
<dbReference type="SUPFAM" id="SSF55347">
    <property type="entry name" value="Glyceraldehyde-3-phosphate dehydrogenase-like, C-terminal domain"/>
    <property type="match status" value="1"/>
</dbReference>
<accession>A0A849BPQ6</accession>
<evidence type="ECO:0000259" key="2">
    <source>
        <dbReference type="Pfam" id="PF01408"/>
    </source>
</evidence>
<evidence type="ECO:0000259" key="3">
    <source>
        <dbReference type="Pfam" id="PF22725"/>
    </source>
</evidence>
<feature type="domain" description="Gfo/Idh/MocA-like oxidoreductase N-terminal" evidence="2">
    <location>
        <begin position="16"/>
        <end position="127"/>
    </location>
</feature>
<feature type="domain" description="GFO/IDH/MocA-like oxidoreductase" evidence="3">
    <location>
        <begin position="141"/>
        <end position="273"/>
    </location>
</feature>
<evidence type="ECO:0000313" key="5">
    <source>
        <dbReference type="Proteomes" id="UP000555552"/>
    </source>
</evidence>
<evidence type="ECO:0000313" key="4">
    <source>
        <dbReference type="EMBL" id="NNH22812.1"/>
    </source>
</evidence>
<proteinExistence type="predicted"/>
<dbReference type="SUPFAM" id="SSF51735">
    <property type="entry name" value="NAD(P)-binding Rossmann-fold domains"/>
    <property type="match status" value="1"/>
</dbReference>
<comment type="caution">
    <text evidence="4">The sequence shown here is derived from an EMBL/GenBank/DDBJ whole genome shotgun (WGS) entry which is preliminary data.</text>
</comment>
<dbReference type="InterPro" id="IPR050463">
    <property type="entry name" value="Gfo/Idh/MocA_oxidrdct_glycsds"/>
</dbReference>
<dbReference type="GO" id="GO:0016491">
    <property type="term" value="F:oxidoreductase activity"/>
    <property type="evidence" value="ECO:0007669"/>
    <property type="project" value="UniProtKB-KW"/>
</dbReference>